<keyword evidence="3" id="KW-1185">Reference proteome</keyword>
<keyword evidence="1" id="KW-1133">Transmembrane helix</keyword>
<accession>A0ABT7PLR0</accession>
<keyword evidence="1" id="KW-0472">Membrane</keyword>
<protein>
    <recommendedName>
        <fullName evidence="4">DUF3592 domain-containing protein</fullName>
    </recommendedName>
</protein>
<name>A0ABT7PLR0_9BACT</name>
<sequence length="139" mass="15258">MSDTVAGENEFQPQSPNKFIYVFSALVFGCVAFYFLFMTVNTAGLSISHGSATVVGKRYQEGGTSSFTQPVGNQRIVRVQETPSAYVVKLEISEQQTEFPIDKELYDRVSSGDRLAVEYQTTRLTGAIQVTSVSRPAAN</sequence>
<comment type="caution">
    <text evidence="2">The sequence shown here is derived from an EMBL/GenBank/DDBJ whole genome shotgun (WGS) entry which is preliminary data.</text>
</comment>
<feature type="transmembrane region" description="Helical" evidence="1">
    <location>
        <begin position="19"/>
        <end position="37"/>
    </location>
</feature>
<evidence type="ECO:0000256" key="1">
    <source>
        <dbReference type="SAM" id="Phobius"/>
    </source>
</evidence>
<organism evidence="2 3">
    <name type="scientific">Roseiconus lacunae</name>
    <dbReference type="NCBI Taxonomy" id="2605694"/>
    <lineage>
        <taxon>Bacteria</taxon>
        <taxon>Pseudomonadati</taxon>
        <taxon>Planctomycetota</taxon>
        <taxon>Planctomycetia</taxon>
        <taxon>Pirellulales</taxon>
        <taxon>Pirellulaceae</taxon>
        <taxon>Roseiconus</taxon>
    </lineage>
</organism>
<gene>
    <name evidence="2" type="ORF">QTN89_16690</name>
</gene>
<reference evidence="2 3" key="1">
    <citation type="submission" date="2023-06" db="EMBL/GenBank/DDBJ databases">
        <title>Roseiconus lacunae JC819 isolated from Gulf of Mannar region, Tamil Nadu.</title>
        <authorList>
            <person name="Pk S."/>
            <person name="Ch S."/>
            <person name="Ch V.R."/>
        </authorList>
    </citation>
    <scope>NUCLEOTIDE SEQUENCE [LARGE SCALE GENOMIC DNA]</scope>
    <source>
        <strain evidence="2 3">JC819</strain>
    </source>
</reference>
<keyword evidence="1" id="KW-0812">Transmembrane</keyword>
<proteinExistence type="predicted"/>
<dbReference type="EMBL" id="JASZZN010000012">
    <property type="protein sequence ID" value="MDM4017086.1"/>
    <property type="molecule type" value="Genomic_DNA"/>
</dbReference>
<evidence type="ECO:0008006" key="4">
    <source>
        <dbReference type="Google" id="ProtNLM"/>
    </source>
</evidence>
<evidence type="ECO:0000313" key="2">
    <source>
        <dbReference type="EMBL" id="MDM4017086.1"/>
    </source>
</evidence>
<dbReference type="Proteomes" id="UP001239462">
    <property type="component" value="Unassembled WGS sequence"/>
</dbReference>
<evidence type="ECO:0000313" key="3">
    <source>
        <dbReference type="Proteomes" id="UP001239462"/>
    </source>
</evidence>
<dbReference type="RefSeq" id="WP_289164590.1">
    <property type="nucleotide sequence ID" value="NZ_JASZZN010000012.1"/>
</dbReference>